<protein>
    <submittedName>
        <fullName evidence="19">Uncharacterized protein</fullName>
    </submittedName>
</protein>
<accession>A0AAD9RWV1</accession>
<organism evidence="19 20">
    <name type="scientific">Odynerus spinipes</name>
    <dbReference type="NCBI Taxonomy" id="1348599"/>
    <lineage>
        <taxon>Eukaryota</taxon>
        <taxon>Metazoa</taxon>
        <taxon>Ecdysozoa</taxon>
        <taxon>Arthropoda</taxon>
        <taxon>Hexapoda</taxon>
        <taxon>Insecta</taxon>
        <taxon>Pterygota</taxon>
        <taxon>Neoptera</taxon>
        <taxon>Endopterygota</taxon>
        <taxon>Hymenoptera</taxon>
        <taxon>Apocrita</taxon>
        <taxon>Aculeata</taxon>
        <taxon>Vespoidea</taxon>
        <taxon>Vespidae</taxon>
        <taxon>Eumeninae</taxon>
        <taxon>Odynerus</taxon>
    </lineage>
</organism>
<keyword evidence="11" id="KW-1071">Ligand-gated ion channel</keyword>
<proteinExistence type="inferred from homology"/>
<evidence type="ECO:0000256" key="10">
    <source>
        <dbReference type="ARBA" id="ARBA00023180"/>
    </source>
</evidence>
<dbReference type="Gene3D" id="3.40.190.10">
    <property type="entry name" value="Periplasmic binding protein-like II"/>
    <property type="match status" value="3"/>
</dbReference>
<keyword evidence="12" id="KW-0407">Ion channel</keyword>
<feature type="site" description="Interaction with the cone snail toxin Con-ikot-ikot" evidence="14">
    <location>
        <position position="386"/>
    </location>
</feature>
<evidence type="ECO:0000256" key="16">
    <source>
        <dbReference type="SAM" id="Phobius"/>
    </source>
</evidence>
<keyword evidence="15" id="KW-1015">Disulfide bond</keyword>
<feature type="transmembrane region" description="Helical" evidence="16">
    <location>
        <begin position="424"/>
        <end position="449"/>
    </location>
</feature>
<feature type="transmembrane region" description="Helical" evidence="16">
    <location>
        <begin position="205"/>
        <end position="224"/>
    </location>
</feature>
<evidence type="ECO:0000256" key="8">
    <source>
        <dbReference type="ARBA" id="ARBA00023136"/>
    </source>
</evidence>
<dbReference type="SMART" id="SM00918">
    <property type="entry name" value="Lig_chan-Glu_bd"/>
    <property type="match status" value="1"/>
</dbReference>
<keyword evidence="3" id="KW-0813">Transport</keyword>
<evidence type="ECO:0000256" key="9">
    <source>
        <dbReference type="ARBA" id="ARBA00023170"/>
    </source>
</evidence>
<feature type="domain" description="Ionotropic glutamate receptor C-terminal" evidence="17">
    <location>
        <begin position="6"/>
        <end position="403"/>
    </location>
</feature>
<keyword evidence="7" id="KW-0406">Ion transport</keyword>
<evidence type="ECO:0000256" key="1">
    <source>
        <dbReference type="ARBA" id="ARBA00004651"/>
    </source>
</evidence>
<dbReference type="InterPro" id="IPR015683">
    <property type="entry name" value="Ionotropic_Glu_rcpt"/>
</dbReference>
<reference evidence="19" key="1">
    <citation type="submission" date="2021-08" db="EMBL/GenBank/DDBJ databases">
        <authorList>
            <person name="Misof B."/>
            <person name="Oliver O."/>
            <person name="Podsiadlowski L."/>
            <person name="Donath A."/>
            <person name="Peters R."/>
            <person name="Mayer C."/>
            <person name="Rust J."/>
            <person name="Gunkel S."/>
            <person name="Lesny P."/>
            <person name="Martin S."/>
            <person name="Oeyen J.P."/>
            <person name="Petersen M."/>
            <person name="Panagiotis P."/>
            <person name="Wilbrandt J."/>
            <person name="Tanja T."/>
        </authorList>
    </citation>
    <scope>NUCLEOTIDE SEQUENCE</scope>
    <source>
        <strain evidence="19">GBR_01_08_01A</strain>
        <tissue evidence="19">Thorax + abdomen</tissue>
    </source>
</reference>
<sequence>MTTRPQYRILTLPQPPFTIYDKTTGLWSGFCIDLIKDLEKILNFTYEIREPYDNKYGDLNFTTMEWNGMIRELMDGTADMIVAPMWMTSARGRVVDFTEPFYPKNGISFVMRDNRRNVPFFRFLMILEPAVWLSFFGVFLLTSLLLYFLERFSPYSYRNRAEKYKNEADERFCRLKECFWFVLTSLISGAEGEMPKNVSGKLCVVTWWLFGFIISAAYTANLAAYQTLLRMEKHVESLSDLRRQYQIEYSAVYGSATHEYFVSMVEVEKILYEKWKSMSLNESMSTWERSKLSVWEYPFDDSYTKMLAAMETAGFAQTTEEAVARVRGINQTKPFALVIQEMLVQYLVLTTCDLISVGEEFSKKPFAIAVQQGSPLKSSLNIAIRKLYAERRILELKRKWWEENPARILCGSNPGLNDGIGMDYMAAVFSLILLGIALTVAILCVQYWWYYYVPRAVLQNSKRRITITHVISGEIDTART</sequence>
<evidence type="ECO:0000256" key="4">
    <source>
        <dbReference type="ARBA" id="ARBA00022475"/>
    </source>
</evidence>
<feature type="binding site" evidence="13">
    <location>
        <position position="257"/>
    </location>
    <ligand>
        <name>L-glutamate</name>
        <dbReference type="ChEBI" id="CHEBI:29985"/>
    </ligand>
</feature>
<dbReference type="PRINTS" id="PR00177">
    <property type="entry name" value="NMDARECEPTOR"/>
</dbReference>
<dbReference type="SMART" id="SM00079">
    <property type="entry name" value="PBPe"/>
    <property type="match status" value="1"/>
</dbReference>
<keyword evidence="8 16" id="KW-0472">Membrane</keyword>
<dbReference type="InterPro" id="IPR001320">
    <property type="entry name" value="Iontro_rcpt_C"/>
</dbReference>
<evidence type="ECO:0000259" key="17">
    <source>
        <dbReference type="SMART" id="SM00079"/>
    </source>
</evidence>
<gene>
    <name evidence="19" type="ORF">KPH14_002887</name>
</gene>
<feature type="binding site" evidence="13">
    <location>
        <position position="84"/>
    </location>
    <ligand>
        <name>L-glutamate</name>
        <dbReference type="ChEBI" id="CHEBI:29985"/>
    </ligand>
</feature>
<evidence type="ECO:0000256" key="15">
    <source>
        <dbReference type="PIRSR" id="PIRSR601508-3"/>
    </source>
</evidence>
<dbReference type="GO" id="GO:0005886">
    <property type="term" value="C:plasma membrane"/>
    <property type="evidence" value="ECO:0007669"/>
    <property type="project" value="UniProtKB-SubCell"/>
</dbReference>
<evidence type="ECO:0000256" key="5">
    <source>
        <dbReference type="ARBA" id="ARBA00022692"/>
    </source>
</evidence>
<evidence type="ECO:0000256" key="12">
    <source>
        <dbReference type="ARBA" id="ARBA00023303"/>
    </source>
</evidence>
<comment type="caution">
    <text evidence="19">The sequence shown here is derived from an EMBL/GenBank/DDBJ whole genome shotgun (WGS) entry which is preliminary data.</text>
</comment>
<keyword evidence="20" id="KW-1185">Reference proteome</keyword>
<dbReference type="Pfam" id="PF00060">
    <property type="entry name" value="Lig_chan"/>
    <property type="match status" value="1"/>
</dbReference>
<dbReference type="Pfam" id="PF10613">
    <property type="entry name" value="Lig_chan-Glu_bd"/>
    <property type="match status" value="1"/>
</dbReference>
<keyword evidence="5 16" id="KW-0812">Transmembrane</keyword>
<dbReference type="Proteomes" id="UP001258017">
    <property type="component" value="Unassembled WGS sequence"/>
</dbReference>
<dbReference type="EMBL" id="JAIFRP010000007">
    <property type="protein sequence ID" value="KAK2587125.1"/>
    <property type="molecule type" value="Genomic_DNA"/>
</dbReference>
<keyword evidence="10" id="KW-0325">Glycoprotein</keyword>
<dbReference type="InterPro" id="IPR001508">
    <property type="entry name" value="Iono_Glu_rcpt_met"/>
</dbReference>
<evidence type="ECO:0000259" key="18">
    <source>
        <dbReference type="SMART" id="SM00918"/>
    </source>
</evidence>
<evidence type="ECO:0000256" key="3">
    <source>
        <dbReference type="ARBA" id="ARBA00022448"/>
    </source>
</evidence>
<comment type="similarity">
    <text evidence="2">Belongs to the glutamate-gated ion channel (TC 1.A.10.1) family.</text>
</comment>
<dbReference type="SUPFAM" id="SSF81324">
    <property type="entry name" value="Voltage-gated potassium channels"/>
    <property type="match status" value="1"/>
</dbReference>
<dbReference type="GO" id="GO:0038023">
    <property type="term" value="F:signaling receptor activity"/>
    <property type="evidence" value="ECO:0007669"/>
    <property type="project" value="InterPro"/>
</dbReference>
<feature type="disulfide bond" evidence="15">
    <location>
        <begin position="352"/>
        <end position="410"/>
    </location>
</feature>
<keyword evidence="4" id="KW-1003">Cell membrane</keyword>
<dbReference type="PANTHER" id="PTHR18966">
    <property type="entry name" value="IONOTROPIC GLUTAMATE RECEPTOR"/>
    <property type="match status" value="1"/>
</dbReference>
<feature type="transmembrane region" description="Helical" evidence="16">
    <location>
        <begin position="120"/>
        <end position="149"/>
    </location>
</feature>
<name>A0AAD9RWV1_9HYME</name>
<evidence type="ECO:0000256" key="7">
    <source>
        <dbReference type="ARBA" id="ARBA00023065"/>
    </source>
</evidence>
<feature type="site" description="Crucial to convey clamshell closure to channel opening" evidence="14">
    <location>
        <position position="235"/>
    </location>
</feature>
<dbReference type="GO" id="GO:0015276">
    <property type="term" value="F:ligand-gated monoatomic ion channel activity"/>
    <property type="evidence" value="ECO:0007669"/>
    <property type="project" value="InterPro"/>
</dbReference>
<reference evidence="19" key="2">
    <citation type="journal article" date="2023" name="Commun. Biol.">
        <title>Intrasexual cuticular hydrocarbon dimorphism in a wasp sheds light on hydrocarbon biosynthesis genes in Hymenoptera.</title>
        <authorList>
            <person name="Moris V.C."/>
            <person name="Podsiadlowski L."/>
            <person name="Martin S."/>
            <person name="Oeyen J.P."/>
            <person name="Donath A."/>
            <person name="Petersen M."/>
            <person name="Wilbrandt J."/>
            <person name="Misof B."/>
            <person name="Liedtke D."/>
            <person name="Thamm M."/>
            <person name="Scheiner R."/>
            <person name="Schmitt T."/>
            <person name="Niehuis O."/>
        </authorList>
    </citation>
    <scope>NUCLEOTIDE SEQUENCE</scope>
    <source>
        <strain evidence="19">GBR_01_08_01A</strain>
    </source>
</reference>
<evidence type="ECO:0000313" key="20">
    <source>
        <dbReference type="Proteomes" id="UP001258017"/>
    </source>
</evidence>
<evidence type="ECO:0000256" key="2">
    <source>
        <dbReference type="ARBA" id="ARBA00008685"/>
    </source>
</evidence>
<evidence type="ECO:0000313" key="19">
    <source>
        <dbReference type="EMBL" id="KAK2587125.1"/>
    </source>
</evidence>
<keyword evidence="6 16" id="KW-1133">Transmembrane helix</keyword>
<dbReference type="AlphaFoldDB" id="A0AAD9RWV1"/>
<feature type="binding site" evidence="13">
    <location>
        <position position="91"/>
    </location>
    <ligand>
        <name>L-glutamate</name>
        <dbReference type="ChEBI" id="CHEBI:29985"/>
    </ligand>
</feature>
<dbReference type="FunFam" id="3.40.190.10:FF:000210">
    <property type="entry name" value="Glutamate receptor ionotropic, kainate 1"/>
    <property type="match status" value="1"/>
</dbReference>
<keyword evidence="9" id="KW-0675">Receptor</keyword>
<evidence type="ECO:0000256" key="14">
    <source>
        <dbReference type="PIRSR" id="PIRSR601508-2"/>
    </source>
</evidence>
<dbReference type="InterPro" id="IPR019594">
    <property type="entry name" value="Glu/Gly-bd"/>
</dbReference>
<evidence type="ECO:0000256" key="6">
    <source>
        <dbReference type="ARBA" id="ARBA00022989"/>
    </source>
</evidence>
<feature type="domain" description="Ionotropic glutamate receptor L-glutamate and glycine-binding" evidence="18">
    <location>
        <begin position="16"/>
        <end position="75"/>
    </location>
</feature>
<dbReference type="SUPFAM" id="SSF53850">
    <property type="entry name" value="Periplasmic binding protein-like II"/>
    <property type="match status" value="1"/>
</dbReference>
<evidence type="ECO:0000256" key="11">
    <source>
        <dbReference type="ARBA" id="ARBA00023286"/>
    </source>
</evidence>
<dbReference type="Gene3D" id="1.10.287.70">
    <property type="match status" value="1"/>
</dbReference>
<comment type="subcellular location">
    <subcellularLocation>
        <location evidence="1">Cell membrane</location>
        <topology evidence="1">Multi-pass membrane protein</topology>
    </subcellularLocation>
</comment>
<evidence type="ECO:0000256" key="13">
    <source>
        <dbReference type="PIRSR" id="PIRSR601508-1"/>
    </source>
</evidence>